<proteinExistence type="predicted"/>
<evidence type="ECO:0000313" key="2">
    <source>
        <dbReference type="Proteomes" id="UP001233172"/>
    </source>
</evidence>
<organism evidence="1 2">
    <name type="scientific">Biomphalaria pfeifferi</name>
    <name type="common">Bloodfluke planorb</name>
    <name type="synonym">Freshwater snail</name>
    <dbReference type="NCBI Taxonomy" id="112525"/>
    <lineage>
        <taxon>Eukaryota</taxon>
        <taxon>Metazoa</taxon>
        <taxon>Spiralia</taxon>
        <taxon>Lophotrochozoa</taxon>
        <taxon>Mollusca</taxon>
        <taxon>Gastropoda</taxon>
        <taxon>Heterobranchia</taxon>
        <taxon>Euthyneura</taxon>
        <taxon>Panpulmonata</taxon>
        <taxon>Hygrophila</taxon>
        <taxon>Lymnaeoidea</taxon>
        <taxon>Planorbidae</taxon>
        <taxon>Biomphalaria</taxon>
    </lineage>
</organism>
<comment type="caution">
    <text evidence="1">The sequence shown here is derived from an EMBL/GenBank/DDBJ whole genome shotgun (WGS) entry which is preliminary data.</text>
</comment>
<keyword evidence="2" id="KW-1185">Reference proteome</keyword>
<gene>
    <name evidence="1" type="ORF">Bpfe_028822</name>
</gene>
<evidence type="ECO:0000313" key="1">
    <source>
        <dbReference type="EMBL" id="KAK0041780.1"/>
    </source>
</evidence>
<dbReference type="AlphaFoldDB" id="A0AAD8EVU0"/>
<name>A0AAD8EVU0_BIOPF</name>
<accession>A0AAD8EVU0</accession>
<reference evidence="1" key="2">
    <citation type="submission" date="2023-04" db="EMBL/GenBank/DDBJ databases">
        <authorList>
            <person name="Bu L."/>
            <person name="Lu L."/>
            <person name="Laidemitt M.R."/>
            <person name="Zhang S.M."/>
            <person name="Mutuku M."/>
            <person name="Mkoji G."/>
            <person name="Steinauer M."/>
            <person name="Loker E.S."/>
        </authorList>
    </citation>
    <scope>NUCLEOTIDE SEQUENCE</scope>
    <source>
        <strain evidence="1">KasaAsao</strain>
        <tissue evidence="1">Whole Snail</tissue>
    </source>
</reference>
<dbReference type="EMBL" id="JASAOG010000262">
    <property type="protein sequence ID" value="KAK0041780.1"/>
    <property type="molecule type" value="Genomic_DNA"/>
</dbReference>
<dbReference type="Proteomes" id="UP001233172">
    <property type="component" value="Unassembled WGS sequence"/>
</dbReference>
<reference evidence="1" key="1">
    <citation type="journal article" date="2023" name="PLoS Negl. Trop. Dis.">
        <title>A genome sequence for Biomphalaria pfeifferi, the major vector snail for the human-infecting parasite Schistosoma mansoni.</title>
        <authorList>
            <person name="Bu L."/>
            <person name="Lu L."/>
            <person name="Laidemitt M.R."/>
            <person name="Zhang S.M."/>
            <person name="Mutuku M."/>
            <person name="Mkoji G."/>
            <person name="Steinauer M."/>
            <person name="Loker E.S."/>
        </authorList>
    </citation>
    <scope>NUCLEOTIDE SEQUENCE</scope>
    <source>
        <strain evidence="1">KasaAsao</strain>
    </source>
</reference>
<sequence length="182" mass="21770">MSRRYPTLIEFNRQYIMAPQKLGGIYFVLTPPVTRGSNIPLLLPVHQDKLHWQNWSKCISNSDNSNNDWRNWSKCISKSDNSNNDWRNWSKCISKSDNSNNDWRNWSKCISKSDNSNNDWRNWSKCISKSDNSNNDWRNWSKCISKSDNSNNVTQITLYSMSPFYYYCYSSDMRKSFYRSRY</sequence>
<protein>
    <submittedName>
        <fullName evidence="1">Uncharacterized protein</fullName>
    </submittedName>
</protein>